<evidence type="ECO:0000256" key="1">
    <source>
        <dbReference type="SAM" id="Phobius"/>
    </source>
</evidence>
<comment type="caution">
    <text evidence="3">The sequence shown here is derived from an EMBL/GenBank/DDBJ whole genome shotgun (WGS) entry which is preliminary data.</text>
</comment>
<dbReference type="Pfam" id="PF12770">
    <property type="entry name" value="CHAT"/>
    <property type="match status" value="1"/>
</dbReference>
<dbReference type="SMART" id="SM01080">
    <property type="entry name" value="CHASE2"/>
    <property type="match status" value="1"/>
</dbReference>
<name>A0ABV0KT00_9CYAN</name>
<feature type="transmembrane region" description="Helical" evidence="1">
    <location>
        <begin position="762"/>
        <end position="780"/>
    </location>
</feature>
<dbReference type="RefSeq" id="WP_190447083.1">
    <property type="nucleotide sequence ID" value="NZ_JAMPLM010000063.1"/>
</dbReference>
<protein>
    <submittedName>
        <fullName evidence="3">CHASE2 domain-containing protein</fullName>
    </submittedName>
</protein>
<dbReference type="EMBL" id="JAMPLM010000063">
    <property type="protein sequence ID" value="MEP1062381.1"/>
    <property type="molecule type" value="Genomic_DNA"/>
</dbReference>
<organism evidence="3 4">
    <name type="scientific">Stenomitos frigidus AS-A4</name>
    <dbReference type="NCBI Taxonomy" id="2933935"/>
    <lineage>
        <taxon>Bacteria</taxon>
        <taxon>Bacillati</taxon>
        <taxon>Cyanobacteriota</taxon>
        <taxon>Cyanophyceae</taxon>
        <taxon>Leptolyngbyales</taxon>
        <taxon>Leptolyngbyaceae</taxon>
        <taxon>Stenomitos</taxon>
    </lineage>
</organism>
<feature type="transmembrane region" description="Helical" evidence="1">
    <location>
        <begin position="730"/>
        <end position="756"/>
    </location>
</feature>
<dbReference type="InterPro" id="IPR007890">
    <property type="entry name" value="CHASE2"/>
</dbReference>
<sequence>MRYLVVLNLGNGDWQHGLPTVIAQLWDEDSPNPMQFTGSLPAAPELEALYQRWQTLYEALYASKGWRSSTRSLTFEVDEDDLTHISQTEFHQLCEDLQTALNQWLNVETFRHIDRQLRTQLKPADHIRFIIVADDATLLRLPWCLWSFLDDYLNAEMALSVPEYLRSTKAVATKPRFKVRILAILGNHEGIDIARDRQVLQQLPNAEIKFLVEPNASVLNEQLWEPGWDILFFAGHSSSQGNRQQQGAGSIAVNATESLTIGQLKFALRTAIAHGLKLAIFNSCDGLGLARDLADLHLPQVIVMREPVPDRVAQEFLKHFLTAFAGGASLYTAVREAREKLQALETDFPCATWLPVLCQNPAEVPLTWQDWRGARSSPLRLPTRQELRTVLLSSLVVTGLVAGARLLGWLQPLELWSFDRLMQSRPAEPPDARLLAITITEQDIQAEGEKMRRGSISDRTLNQLLKKLEQHQPAAIGLDLYRDAATDVPELATRLKQNHLFAVCKRPAAKSDPIGVLPPPEVPESHLGFSDFVRDADGVVRRHLLVLPANPSSRCTAAYAFSVQLANYYLEAQGIQATVTRQNDLQFGNTVFRQLQSRTGAYQALVANSGQILLNYRAAPSPRDLAQQATLAQVLTNQINPNAINGRIVLIGIAAPHSSGDYWTTPFGKTDTDRIPGVLIHAQMISQILGAVLDQRPLLWVWSTWVETIWLAGWALIGSALAWQFRRLEFLILTVGIAIGILIVLCQICLIQGGWIPLTPPMIALLMTSTAVALLTATLAKPELSHD</sequence>
<accession>A0ABV0KT00</accession>
<evidence type="ECO:0000313" key="3">
    <source>
        <dbReference type="EMBL" id="MEP1062381.1"/>
    </source>
</evidence>
<gene>
    <name evidence="3" type="ORF">NDI38_28820</name>
</gene>
<reference evidence="3 4" key="1">
    <citation type="submission" date="2022-04" db="EMBL/GenBank/DDBJ databases">
        <title>Positive selection, recombination, and allopatry shape intraspecific diversity of widespread and dominant cyanobacteria.</title>
        <authorList>
            <person name="Wei J."/>
            <person name="Shu W."/>
            <person name="Hu C."/>
        </authorList>
    </citation>
    <scope>NUCLEOTIDE SEQUENCE [LARGE SCALE GENOMIC DNA]</scope>
    <source>
        <strain evidence="3 4">AS-A4</strain>
    </source>
</reference>
<dbReference type="Pfam" id="PF05226">
    <property type="entry name" value="CHASE2"/>
    <property type="match status" value="1"/>
</dbReference>
<dbReference type="Proteomes" id="UP001476950">
    <property type="component" value="Unassembled WGS sequence"/>
</dbReference>
<keyword evidence="1" id="KW-0812">Transmembrane</keyword>
<dbReference type="InterPro" id="IPR024983">
    <property type="entry name" value="CHAT_dom"/>
</dbReference>
<keyword evidence="4" id="KW-1185">Reference proteome</keyword>
<evidence type="ECO:0000313" key="4">
    <source>
        <dbReference type="Proteomes" id="UP001476950"/>
    </source>
</evidence>
<keyword evidence="1" id="KW-1133">Transmembrane helix</keyword>
<feature type="domain" description="CHASE2" evidence="2">
    <location>
        <begin position="410"/>
        <end position="721"/>
    </location>
</feature>
<keyword evidence="1" id="KW-0472">Membrane</keyword>
<proteinExistence type="predicted"/>
<feature type="transmembrane region" description="Helical" evidence="1">
    <location>
        <begin position="699"/>
        <end position="723"/>
    </location>
</feature>
<evidence type="ECO:0000259" key="2">
    <source>
        <dbReference type="SMART" id="SM01080"/>
    </source>
</evidence>